<protein>
    <submittedName>
        <fullName evidence="1">Uncharacterized protein</fullName>
    </submittedName>
</protein>
<organism evidence="1">
    <name type="scientific">Arundo donax</name>
    <name type="common">Giant reed</name>
    <name type="synonym">Donax arundinaceus</name>
    <dbReference type="NCBI Taxonomy" id="35708"/>
    <lineage>
        <taxon>Eukaryota</taxon>
        <taxon>Viridiplantae</taxon>
        <taxon>Streptophyta</taxon>
        <taxon>Embryophyta</taxon>
        <taxon>Tracheophyta</taxon>
        <taxon>Spermatophyta</taxon>
        <taxon>Magnoliopsida</taxon>
        <taxon>Liliopsida</taxon>
        <taxon>Poales</taxon>
        <taxon>Poaceae</taxon>
        <taxon>PACMAD clade</taxon>
        <taxon>Arundinoideae</taxon>
        <taxon>Arundineae</taxon>
        <taxon>Arundo</taxon>
    </lineage>
</organism>
<reference evidence="1" key="2">
    <citation type="journal article" date="2015" name="Data Brief">
        <title>Shoot transcriptome of the giant reed, Arundo donax.</title>
        <authorList>
            <person name="Barrero R.A."/>
            <person name="Guerrero F.D."/>
            <person name="Moolhuijzen P."/>
            <person name="Goolsby J.A."/>
            <person name="Tidwell J."/>
            <person name="Bellgard S.E."/>
            <person name="Bellgard M.I."/>
        </authorList>
    </citation>
    <scope>NUCLEOTIDE SEQUENCE</scope>
    <source>
        <tissue evidence="1">Shoot tissue taken approximately 20 cm above the soil surface</tissue>
    </source>
</reference>
<sequence length="11" mass="1310">MTMIFILQGKK</sequence>
<evidence type="ECO:0000313" key="1">
    <source>
        <dbReference type="EMBL" id="JAD42248.1"/>
    </source>
</evidence>
<reference evidence="1" key="1">
    <citation type="submission" date="2014-09" db="EMBL/GenBank/DDBJ databases">
        <authorList>
            <person name="Magalhaes I.L.F."/>
            <person name="Oliveira U."/>
            <person name="Santos F.R."/>
            <person name="Vidigal T.H.D.A."/>
            <person name="Brescovit A.D."/>
            <person name="Santos A.J."/>
        </authorList>
    </citation>
    <scope>NUCLEOTIDE SEQUENCE</scope>
    <source>
        <tissue evidence="1">Shoot tissue taken approximately 20 cm above the soil surface</tissue>
    </source>
</reference>
<accession>A0A0A8ZWZ7</accession>
<proteinExistence type="predicted"/>
<dbReference type="EMBL" id="GBRH01255647">
    <property type="protein sequence ID" value="JAD42248.1"/>
    <property type="molecule type" value="Transcribed_RNA"/>
</dbReference>
<name>A0A0A8ZWZ7_ARUDO</name>